<gene>
    <name evidence="4" type="ORF">FM069_15910</name>
</gene>
<dbReference type="Pfam" id="PF03413">
    <property type="entry name" value="PepSY"/>
    <property type="match status" value="1"/>
</dbReference>
<comment type="caution">
    <text evidence="4">The sequence shown here is derived from an EMBL/GenBank/DDBJ whole genome shotgun (WGS) entry which is preliminary data.</text>
</comment>
<organism evidence="4 5">
    <name type="scientific">Pseudomonas mangiferae</name>
    <dbReference type="NCBI Taxonomy" id="2593654"/>
    <lineage>
        <taxon>Bacteria</taxon>
        <taxon>Pseudomonadati</taxon>
        <taxon>Pseudomonadota</taxon>
        <taxon>Gammaproteobacteria</taxon>
        <taxon>Pseudomonadales</taxon>
        <taxon>Pseudomonadaceae</taxon>
        <taxon>Pseudomonas</taxon>
    </lineage>
</organism>
<evidence type="ECO:0000256" key="1">
    <source>
        <dbReference type="SAM" id="MobiDB-lite"/>
    </source>
</evidence>
<evidence type="ECO:0000313" key="4">
    <source>
        <dbReference type="EMBL" id="TRX73894.1"/>
    </source>
</evidence>
<dbReference type="InterPro" id="IPR005625">
    <property type="entry name" value="PepSY-ass_TM"/>
</dbReference>
<dbReference type="OrthoDB" id="9791166at2"/>
<feature type="transmembrane region" description="Helical" evidence="2">
    <location>
        <begin position="379"/>
        <end position="402"/>
    </location>
</feature>
<name>A0A553GWK4_9PSED</name>
<evidence type="ECO:0000313" key="5">
    <source>
        <dbReference type="Proteomes" id="UP000315235"/>
    </source>
</evidence>
<reference evidence="4 5" key="1">
    <citation type="submission" date="2019-07" db="EMBL/GenBank/DDBJ databases">
        <title>Pseudomonas mangiferae sp. nov., isolated from bark of mango tree in Thailand.</title>
        <authorList>
            <person name="Srisuk N."/>
            <person name="Anurat P."/>
        </authorList>
    </citation>
    <scope>NUCLEOTIDE SEQUENCE [LARGE SCALE GENOMIC DNA]</scope>
    <source>
        <strain evidence="4 5">DMKU_BBB3-04</strain>
    </source>
</reference>
<feature type="transmembrane region" description="Helical" evidence="2">
    <location>
        <begin position="144"/>
        <end position="164"/>
    </location>
</feature>
<dbReference type="EMBL" id="VJOY01000011">
    <property type="protein sequence ID" value="TRX73894.1"/>
    <property type="molecule type" value="Genomic_DNA"/>
</dbReference>
<dbReference type="Pfam" id="PF03929">
    <property type="entry name" value="PepSY_TM"/>
    <property type="match status" value="1"/>
</dbReference>
<keyword evidence="5" id="KW-1185">Reference proteome</keyword>
<keyword evidence="2" id="KW-0472">Membrane</keyword>
<feature type="transmembrane region" description="Helical" evidence="2">
    <location>
        <begin position="422"/>
        <end position="447"/>
    </location>
</feature>
<evidence type="ECO:0000259" key="3">
    <source>
        <dbReference type="Pfam" id="PF03413"/>
    </source>
</evidence>
<keyword evidence="2" id="KW-0812">Transmembrane</keyword>
<evidence type="ECO:0000256" key="2">
    <source>
        <dbReference type="SAM" id="Phobius"/>
    </source>
</evidence>
<dbReference type="InterPro" id="IPR025711">
    <property type="entry name" value="PepSY"/>
</dbReference>
<dbReference type="PANTHER" id="PTHR34219:SF1">
    <property type="entry name" value="PEPSY DOMAIN-CONTAINING PROTEIN"/>
    <property type="match status" value="1"/>
</dbReference>
<feature type="compositionally biased region" description="Basic and acidic residues" evidence="1">
    <location>
        <begin position="276"/>
        <end position="287"/>
    </location>
</feature>
<feature type="transmembrane region" description="Helical" evidence="2">
    <location>
        <begin position="15"/>
        <end position="39"/>
    </location>
</feature>
<dbReference type="RefSeq" id="WP_143489353.1">
    <property type="nucleotide sequence ID" value="NZ_VJOY01000011.1"/>
</dbReference>
<feature type="domain" description="PepSY" evidence="3">
    <location>
        <begin position="292"/>
        <end position="348"/>
    </location>
</feature>
<dbReference type="Proteomes" id="UP000315235">
    <property type="component" value="Unassembled WGS sequence"/>
</dbReference>
<feature type="region of interest" description="Disordered" evidence="1">
    <location>
        <begin position="261"/>
        <end position="287"/>
    </location>
</feature>
<proteinExistence type="predicted"/>
<protein>
    <submittedName>
        <fullName evidence="4">PepSY domain-containing protein</fullName>
    </submittedName>
</protein>
<dbReference type="AlphaFoldDB" id="A0A553GWK4"/>
<feature type="transmembrane region" description="Helical" evidence="2">
    <location>
        <begin position="184"/>
        <end position="207"/>
    </location>
</feature>
<keyword evidence="2" id="KW-1133">Transmembrane helix</keyword>
<accession>A0A553GWK4</accession>
<sequence length="463" mass="49713">MSDRRVSFYTLAWRWHFYAGLFVAPFMMLLALTGLVYLFKPQLDLWLDAELRVVAPAGPALSADALLARVGELRPAAQVSKYLPPPAADRSAEFVASEDGRELSLFLDPYRGTLLGTQDARYNLQAVARALHGELMLGTPGDRLVELAAGWGVVLTVSGLYLWWPRGRGLRGVLWPRLNARGRLFWRDLHAVLGAWGALLLLFMLLTGMTWTGFWGKAFAGAWNHFPAAMWDAVPTSGAQAGSLNRVEAQTVPWPVENTPLPVSTGHAGHAGHGGGDGHGDHGHEPAPPRIGLQAVVERAAAAGVVPGYSITLPVAADGVYTVAIFADDPRDDATLHLDAYTGAVLADVRWRDYGAVARTVETGVMLHEGKLFGPLNQALMAVVCLAILLGSASGLAMWWLRRPQGRLGVPPLPHGLPLWKGGVAIIVALGLLFPLVGASLLAVWALDRLVLARLAGNRPLAE</sequence>
<dbReference type="PANTHER" id="PTHR34219">
    <property type="entry name" value="IRON-REGULATED INNER MEMBRANE PROTEIN-RELATED"/>
    <property type="match status" value="1"/>
</dbReference>